<organism evidence="2 3">
    <name type="scientific">Hyphomicrobium nitrativorans NL23</name>
    <dbReference type="NCBI Taxonomy" id="1029756"/>
    <lineage>
        <taxon>Bacteria</taxon>
        <taxon>Pseudomonadati</taxon>
        <taxon>Pseudomonadota</taxon>
        <taxon>Alphaproteobacteria</taxon>
        <taxon>Hyphomicrobiales</taxon>
        <taxon>Hyphomicrobiaceae</taxon>
        <taxon>Hyphomicrobium</taxon>
    </lineage>
</organism>
<feature type="signal peptide" evidence="1">
    <location>
        <begin position="1"/>
        <end position="23"/>
    </location>
</feature>
<keyword evidence="1" id="KW-0732">Signal</keyword>
<dbReference type="RefSeq" id="WP_023787325.1">
    <property type="nucleotide sequence ID" value="NC_022997.1"/>
</dbReference>
<proteinExistence type="predicted"/>
<evidence type="ECO:0000256" key="1">
    <source>
        <dbReference type="SAM" id="SignalP"/>
    </source>
</evidence>
<dbReference type="AlphaFoldDB" id="V5SDL8"/>
<dbReference type="HOGENOM" id="CLU_2479109_0_0_5"/>
<dbReference type="KEGG" id="hni:W911_09820"/>
<gene>
    <name evidence="2" type="ORF">W911_09820</name>
</gene>
<dbReference type="PATRIC" id="fig|1029756.8.peg.2044"/>
<protein>
    <submittedName>
        <fullName evidence="2">Uncharacterized protein</fullName>
    </submittedName>
</protein>
<reference evidence="2 3" key="1">
    <citation type="journal article" date="2014" name="Genome Announc.">
        <title>Complete Genome Sequence of Hyphomicrobium nitrativorans Strain NL23, a Denitrifying Bacterium Isolated from Biofilm of a Methanol-Fed Denitrification System Treating Seawater at the Montreal Biodome.</title>
        <authorList>
            <person name="Martineau C."/>
            <person name="Villeneuve C."/>
            <person name="Mauffrey F."/>
            <person name="Villemur R."/>
        </authorList>
    </citation>
    <scope>NUCLEOTIDE SEQUENCE [LARGE SCALE GENOMIC DNA]</scope>
    <source>
        <strain evidence="2">NL23</strain>
    </source>
</reference>
<feature type="chain" id="PRO_5004740548" evidence="1">
    <location>
        <begin position="24"/>
        <end position="83"/>
    </location>
</feature>
<sequence length="83" mass="9232">MITSFTRTAVVAAVAALGALGFAADADARGGKEYFQQTYRFDRPMDGYQGFSGAYHCSYVRTPKQVCHKGKCKRVWELLQTCQ</sequence>
<evidence type="ECO:0000313" key="3">
    <source>
        <dbReference type="Proteomes" id="UP000018542"/>
    </source>
</evidence>
<name>V5SDL8_9HYPH</name>
<evidence type="ECO:0000313" key="2">
    <source>
        <dbReference type="EMBL" id="AHB48623.1"/>
    </source>
</evidence>
<dbReference type="Proteomes" id="UP000018542">
    <property type="component" value="Chromosome"/>
</dbReference>
<keyword evidence="3" id="KW-1185">Reference proteome</keyword>
<accession>V5SDL8</accession>
<dbReference type="OrthoDB" id="7933579at2"/>
<dbReference type="EMBL" id="CP006912">
    <property type="protein sequence ID" value="AHB48623.1"/>
    <property type="molecule type" value="Genomic_DNA"/>
</dbReference>